<feature type="compositionally biased region" description="Low complexity" evidence="4">
    <location>
        <begin position="1443"/>
        <end position="1453"/>
    </location>
</feature>
<reference evidence="6 8" key="2">
    <citation type="journal article" date="2013" name="Nature">
        <title>Insights into bilaterian evolution from three spiralian genomes.</title>
        <authorList>
            <person name="Simakov O."/>
            <person name="Marletaz F."/>
            <person name="Cho S.J."/>
            <person name="Edsinger-Gonzales E."/>
            <person name="Havlak P."/>
            <person name="Hellsten U."/>
            <person name="Kuo D.H."/>
            <person name="Larsson T."/>
            <person name="Lv J."/>
            <person name="Arendt D."/>
            <person name="Savage R."/>
            <person name="Osoegawa K."/>
            <person name="de Jong P."/>
            <person name="Grimwood J."/>
            <person name="Chapman J.A."/>
            <person name="Shapiro H."/>
            <person name="Aerts A."/>
            <person name="Otillar R.P."/>
            <person name="Terry A.Y."/>
            <person name="Boore J.L."/>
            <person name="Grigoriev I.V."/>
            <person name="Lindberg D.R."/>
            <person name="Seaver E.C."/>
            <person name="Weisblat D.A."/>
            <person name="Putnam N.H."/>
            <person name="Rokhsar D.S."/>
        </authorList>
    </citation>
    <scope>NUCLEOTIDE SEQUENCE</scope>
    <source>
        <strain evidence="6 8">I ESC-2004</strain>
    </source>
</reference>
<feature type="compositionally biased region" description="Pro residues" evidence="4">
    <location>
        <begin position="539"/>
        <end position="555"/>
    </location>
</feature>
<organism evidence="6">
    <name type="scientific">Capitella teleta</name>
    <name type="common">Polychaete worm</name>
    <dbReference type="NCBI Taxonomy" id="283909"/>
    <lineage>
        <taxon>Eukaryota</taxon>
        <taxon>Metazoa</taxon>
        <taxon>Spiralia</taxon>
        <taxon>Lophotrochozoa</taxon>
        <taxon>Annelida</taxon>
        <taxon>Polychaeta</taxon>
        <taxon>Sedentaria</taxon>
        <taxon>Scolecida</taxon>
        <taxon>Capitellidae</taxon>
        <taxon>Capitella</taxon>
    </lineage>
</organism>
<dbReference type="OrthoDB" id="8709537at2759"/>
<evidence type="ECO:0000256" key="2">
    <source>
        <dbReference type="ARBA" id="ARBA00022553"/>
    </source>
</evidence>
<sequence>MTALSWPENPLSSSSGVPVDDAASNSSSDTGAAAAAAAAAVSNSGPPPPISHPAPPPQQQRPVPSPAGSNSSRCNTPGSVSGNQGVGSPMPPRPPASGQLDGQSRIQSPMANQGGYAQHPHMMPPGRPMGPGGMGPYSGQGNKMMSMMNMQQPQHYNAQYQQGNFNRGPPGAMPFGGRPGSPYGSSAGQSGGPPMSGMYGQPPNHNMHMAQGMPASNFPSQYPQQSMNMGQHGQQPYGYNPGPAGPMAAPSHSPAPAPGNGSPAASSASAPQQSKSPGCDSSSSGPSSPGPKGAKAAAQAALMAANQQQSSGKSPSSGSAGSPPPAAPSQGSHLQSMNQNRMAHPYMNHHNNAMHPQHPMAGGYSMQHSGGMHDPMAGRPYPGAGGSFRGTTNMHNMSGGGLVSANPVPSNLAHNSSLNAMNSMAASMSSGMPPISSYSSSSGPPPAQPPPPDANSNSSTGSSSSLKDMAASSSSSSSSPPPPPPCSSSDANDAKLAESVATVSSHSGDSGTSVTQSINMPLTNPMESKQAMSNVRSSPVPPYSPVPQGLKPPTPLQQQQQQQENGPHSVESNKGKSMDNMKDGPSSMPPTPASQIAPSPGPSTHNDDFENISSPSWPGTPKAGAGQNDAFSKLCEMGDEPDRRPFLERLFSFMEEKNAPISVVPAISKQPVDLFRLYFLVKEKGGLVDVTKNKKWRDVSGALNIGASSSAGFTLRKNYTKYLFPFECRFDLGNADPHPILASLETPSKKDNKRGQPGPNQDPYGRPMGPQGPYYDQQQRPPMGPQQPGQAGPMMPPNVSMMPNANMPYDGNGIVPGNMMNQGGAPMMPNQGMMMPNQAQMHGSNMRPPPRPIMTPNRETVAVQDPFSDAPAMNQQYPRPAGPMQQHQFNPNMSHPNMSQAVPGQPPMPNQFGFQRPPGNMPPSSTHPGPMGFQQQQPAAPPPPPPPQGPGPNQEVGNFVPPTTQHTEGGPGYSGQVPINRVPNQFTQPPVGDSKFDSQSNSNQPSSQASEPRPPSQCSSTGSQEFHGTPPNQQPPQNFAGRFPSSSQQQPLPTSSPAPPTQPPMSAQSSANRQTPTPNSSNSRSGTPLDQAATPGSSSTPNPQQTNDQQMQRRPSSAFSQDSRSPMPQPSESTTPTPNCNAFGQNAYPGQPPQPQSQMGQGPSQMGQGPPTQPQMGQGSPQMGQGPPPQPQMGQGPPPQPQMGQGPPPQPQMGQGPPHMGQGPQSQMGQGPAHHPPMSHSQQMGPQQQPPGQHPGAPMGLQTYPGQKGMYPQQGQGQQQQPKMFPGNDYRSQGNYPMHSQGNYGMPTGSSYALTPPADGSGPALVSSVSAAGAYTGSSSSTSALPIHQQPYASYSYAPPGDHDFTGQAMTPQQWSTAQQHRGYPMTSTPGTPASYGNTSMSGMSPAANMAASQANGPANPYSPMHPGRNARMPGRMDPKSPYPAVASSAPSAMGVKMTPQPSQPRSSGPGYGRKDLVFPPDSVEAAQPHYGKKQRLTHKHLKEKVDPWRLMMALRSGLLAESTWALDVLTVLLYDDSTVMWFGLQNLPGLLDVLLDHFRQCLIYIFGPDFEDVTVNYDEQDPAPLGLELTDEMKQQEAATLQQLKEIYEQDCKELDQAAQSAHQPSSKRQSSSERSRLLLQEQTRSMKDVKVKIEKLDADVVNRATGSSSSDRADDDDSDDDKAEGSLPTAAASDLIKKEPLKPCKLFDTLPARLIKNEKKAPRYRSPESGLLKDSRNFTYHTRSGKAVKIEIGSKDHLLALDERAWNNNRQCSAELLDNDGVTCESSYINIHFEHANSLSFSRRQFFKRAKKTPTKLQAEDLNLSVSSITSDKENSAGSKESAAATGTNSTASCDAAAAAPTASSSAKSPEHSHSQAAAPPCDSSDCAVSSPPAPMLVEEPCSPGNHSSPQSSSEQLTAAPTLEGKDTDVDNLKCLKRKWRSETELEAYQLDPGPLTLQQESNLEVSRRCLCLSNILRSLSFIPTNGGELSRHSGLMQVLGRLLLLNHRHPKRQYKRPPSSHIRICDDQIFIDDDLPDVEGAASAPVGQEEPLPFDYGQKEWWWETLCILREDMLVTLANVSGHLNLNTFPEEICMPVLDGLLHWAVCPAACARDPLPTCGHNSVLSPHRLVLESLCKLCVTETNVDLLLATPPFSRMVSLLSMLVKLLADRAEQVMREFAIVLLSSLVQGESGVPRIIALQQPSISLLLDFIESAEMQAMQIVNSHGVMMLQDNPEMMGTSLDMLRRAAVILEHLAQVPENRSLLLPHQQRILHLVMSQFLDQHVATILSEVLYFCSQAEADTQAALPPTLTSGLAL</sequence>
<feature type="compositionally biased region" description="Low complexity" evidence="4">
    <location>
        <begin position="998"/>
        <end position="1010"/>
    </location>
</feature>
<evidence type="ECO:0000256" key="3">
    <source>
        <dbReference type="ARBA" id="ARBA00023242"/>
    </source>
</evidence>
<feature type="compositionally biased region" description="Polar residues" evidence="4">
    <location>
        <begin position="1016"/>
        <end position="1026"/>
    </location>
</feature>
<dbReference type="GO" id="GO:0031491">
    <property type="term" value="F:nucleosome binding"/>
    <property type="evidence" value="ECO:0007669"/>
    <property type="project" value="TreeGrafter"/>
</dbReference>
<reference evidence="8" key="1">
    <citation type="submission" date="2012-12" db="EMBL/GenBank/DDBJ databases">
        <authorList>
            <person name="Hellsten U."/>
            <person name="Grimwood J."/>
            <person name="Chapman J.A."/>
            <person name="Shapiro H."/>
            <person name="Aerts A."/>
            <person name="Otillar R.P."/>
            <person name="Terry A.Y."/>
            <person name="Boore J.L."/>
            <person name="Simakov O."/>
            <person name="Marletaz F."/>
            <person name="Cho S.-J."/>
            <person name="Edsinger-Gonzales E."/>
            <person name="Havlak P."/>
            <person name="Kuo D.-H."/>
            <person name="Larsson T."/>
            <person name="Lv J."/>
            <person name="Arendt D."/>
            <person name="Savage R."/>
            <person name="Osoegawa K."/>
            <person name="de Jong P."/>
            <person name="Lindberg D.R."/>
            <person name="Seaver E.C."/>
            <person name="Weisblat D.A."/>
            <person name="Putnam N.H."/>
            <person name="Grigoriev I.V."/>
            <person name="Rokhsar D.S."/>
        </authorList>
    </citation>
    <scope>NUCLEOTIDE SEQUENCE</scope>
    <source>
        <strain evidence="8">I ESC-2004</strain>
    </source>
</reference>
<gene>
    <name evidence="6" type="ORF">CAPTEDRAFT_226262</name>
</gene>
<dbReference type="Pfam" id="PF12031">
    <property type="entry name" value="BAF250_C"/>
    <property type="match status" value="1"/>
</dbReference>
<feature type="compositionally biased region" description="Polar residues" evidence="4">
    <location>
        <begin position="1072"/>
        <end position="1144"/>
    </location>
</feature>
<feature type="region of interest" description="Disordered" evidence="4">
    <location>
        <begin position="168"/>
        <end position="336"/>
    </location>
</feature>
<feature type="compositionally biased region" description="Low complexity" evidence="4">
    <location>
        <begin position="1905"/>
        <end position="1916"/>
    </location>
</feature>
<evidence type="ECO:0000256" key="1">
    <source>
        <dbReference type="ARBA" id="ARBA00004123"/>
    </source>
</evidence>
<name>R7TNI5_CAPTE</name>
<dbReference type="SMART" id="SM00501">
    <property type="entry name" value="BRIGHT"/>
    <property type="match status" value="1"/>
</dbReference>
<feature type="region of interest" description="Disordered" evidence="4">
    <location>
        <begin position="873"/>
        <end position="1325"/>
    </location>
</feature>
<evidence type="ECO:0000259" key="5">
    <source>
        <dbReference type="PROSITE" id="PS51011"/>
    </source>
</evidence>
<feature type="compositionally biased region" description="Pro residues" evidence="4">
    <location>
        <begin position="1054"/>
        <end position="1063"/>
    </location>
</feature>
<feature type="compositionally biased region" description="Pro residues" evidence="4">
    <location>
        <begin position="939"/>
        <end position="950"/>
    </location>
</feature>
<keyword evidence="8" id="KW-1185">Reference proteome</keyword>
<dbReference type="Gene3D" id="1.10.150.60">
    <property type="entry name" value="ARID DNA-binding domain"/>
    <property type="match status" value="1"/>
</dbReference>
<feature type="compositionally biased region" description="Acidic residues" evidence="4">
    <location>
        <begin position="1675"/>
        <end position="1684"/>
    </location>
</feature>
<dbReference type="GO" id="GO:0071565">
    <property type="term" value="C:nBAF complex"/>
    <property type="evidence" value="ECO:0007669"/>
    <property type="project" value="TreeGrafter"/>
</dbReference>
<dbReference type="SUPFAM" id="SSF46774">
    <property type="entry name" value="ARID-like"/>
    <property type="match status" value="1"/>
</dbReference>
<dbReference type="GO" id="GO:0045893">
    <property type="term" value="P:positive regulation of DNA-templated transcription"/>
    <property type="evidence" value="ECO:0007669"/>
    <property type="project" value="TreeGrafter"/>
</dbReference>
<dbReference type="FunCoup" id="R7TNI5">
    <property type="interactions" value="1811"/>
</dbReference>
<feature type="region of interest" description="Disordered" evidence="4">
    <location>
        <begin position="741"/>
        <end position="803"/>
    </location>
</feature>
<comment type="subcellular location">
    <subcellularLocation>
        <location evidence="1">Nucleus</location>
    </subcellularLocation>
</comment>
<dbReference type="InterPro" id="IPR001606">
    <property type="entry name" value="ARID_dom"/>
</dbReference>
<dbReference type="InterPro" id="IPR036431">
    <property type="entry name" value="ARID_dom_sf"/>
</dbReference>
<feature type="compositionally biased region" description="Polar residues" evidence="4">
    <location>
        <begin position="217"/>
        <end position="229"/>
    </location>
</feature>
<feature type="compositionally biased region" description="Low complexity" evidence="4">
    <location>
        <begin position="17"/>
        <end position="44"/>
    </location>
</feature>
<dbReference type="GO" id="GO:0005654">
    <property type="term" value="C:nucleoplasm"/>
    <property type="evidence" value="ECO:0007669"/>
    <property type="project" value="TreeGrafter"/>
</dbReference>
<feature type="compositionally biased region" description="Pro residues" evidence="4">
    <location>
        <begin position="443"/>
        <end position="453"/>
    </location>
</feature>
<protein>
    <recommendedName>
        <fullName evidence="5">ARID domain-containing protein</fullName>
    </recommendedName>
</protein>
<feature type="region of interest" description="Disordered" evidence="4">
    <location>
        <begin position="1617"/>
        <end position="1637"/>
    </location>
</feature>
<keyword evidence="2" id="KW-0597">Phosphoprotein</keyword>
<feature type="compositionally biased region" description="Gly residues" evidence="4">
    <location>
        <begin position="129"/>
        <end position="138"/>
    </location>
</feature>
<evidence type="ECO:0000313" key="6">
    <source>
        <dbReference type="EMBL" id="ELT95418.1"/>
    </source>
</evidence>
<feature type="compositionally biased region" description="Polar residues" evidence="4">
    <location>
        <begin position="501"/>
        <end position="534"/>
    </location>
</feature>
<dbReference type="InterPro" id="IPR033388">
    <property type="entry name" value="BAF250_C"/>
</dbReference>
<feature type="compositionally biased region" description="Low complexity" evidence="4">
    <location>
        <begin position="1460"/>
        <end position="1469"/>
    </location>
</feature>
<dbReference type="GO" id="GO:0003677">
    <property type="term" value="F:DNA binding"/>
    <property type="evidence" value="ECO:0007669"/>
    <property type="project" value="InterPro"/>
</dbReference>
<evidence type="ECO:0000313" key="7">
    <source>
        <dbReference type="EnsemblMetazoa" id="CapteP226262"/>
    </source>
</evidence>
<feature type="compositionally biased region" description="Low complexity" evidence="4">
    <location>
        <begin position="777"/>
        <end position="803"/>
    </location>
</feature>
<dbReference type="CDD" id="cd16865">
    <property type="entry name" value="ARID_ARID1A-like"/>
    <property type="match status" value="1"/>
</dbReference>
<evidence type="ECO:0000313" key="8">
    <source>
        <dbReference type="Proteomes" id="UP000014760"/>
    </source>
</evidence>
<feature type="compositionally biased region" description="Polar residues" evidence="4">
    <location>
        <begin position="885"/>
        <end position="902"/>
    </location>
</feature>
<dbReference type="EMBL" id="AMQN01002408">
    <property type="status" value="NOT_ANNOTATED_CDS"/>
    <property type="molecule type" value="Genomic_DNA"/>
</dbReference>
<dbReference type="GO" id="GO:0016514">
    <property type="term" value="C:SWI/SNF complex"/>
    <property type="evidence" value="ECO:0007669"/>
    <property type="project" value="InterPro"/>
</dbReference>
<dbReference type="GO" id="GO:0006338">
    <property type="term" value="P:chromatin remodeling"/>
    <property type="evidence" value="ECO:0007669"/>
    <property type="project" value="InterPro"/>
</dbReference>
<feature type="compositionally biased region" description="Low complexity" evidence="4">
    <location>
        <begin position="1212"/>
        <end position="1247"/>
    </location>
</feature>
<dbReference type="PANTHER" id="PTHR12656:SF5">
    <property type="entry name" value="TRITHORAX GROUP PROTEIN OSA"/>
    <property type="match status" value="1"/>
</dbReference>
<dbReference type="EMBL" id="KB309137">
    <property type="protein sequence ID" value="ELT95418.1"/>
    <property type="molecule type" value="Genomic_DNA"/>
</dbReference>
<feature type="compositionally biased region" description="Polar residues" evidence="4">
    <location>
        <begin position="100"/>
        <end position="111"/>
    </location>
</feature>
<feature type="compositionally biased region" description="Polar residues" evidence="4">
    <location>
        <begin position="1290"/>
        <end position="1313"/>
    </location>
</feature>
<feature type="domain" description="ARID" evidence="5">
    <location>
        <begin position="640"/>
        <end position="731"/>
    </location>
</feature>
<feature type="compositionally biased region" description="Low complexity" evidence="4">
    <location>
        <begin position="454"/>
        <end position="478"/>
    </location>
</feature>
<feature type="region of interest" description="Disordered" evidence="4">
    <location>
        <begin position="1"/>
        <end position="143"/>
    </location>
</feature>
<dbReference type="SMART" id="SM01014">
    <property type="entry name" value="ARID"/>
    <property type="match status" value="1"/>
</dbReference>
<feature type="compositionally biased region" description="Polar residues" evidence="4">
    <location>
        <begin position="67"/>
        <end position="83"/>
    </location>
</feature>
<feature type="compositionally biased region" description="Low complexity" evidence="4">
    <location>
        <begin position="1156"/>
        <end position="1185"/>
    </location>
</feature>
<feature type="compositionally biased region" description="Pro residues" evidence="4">
    <location>
        <begin position="45"/>
        <end position="65"/>
    </location>
</feature>
<feature type="compositionally biased region" description="Low complexity" evidence="4">
    <location>
        <begin position="430"/>
        <end position="442"/>
    </location>
</feature>
<feature type="region of interest" description="Disordered" evidence="4">
    <location>
        <begin position="1831"/>
        <end position="1928"/>
    </location>
</feature>
<dbReference type="EnsemblMetazoa" id="CapteT226262">
    <property type="protein sequence ID" value="CapteP226262"/>
    <property type="gene ID" value="CapteG226262"/>
</dbReference>
<feature type="region of interest" description="Disordered" evidence="4">
    <location>
        <begin position="1439"/>
        <end position="1475"/>
    </location>
</feature>
<accession>R7TNI5</accession>
<dbReference type="STRING" id="283909.R7TNI5"/>
<dbReference type="PANTHER" id="PTHR12656">
    <property type="entry name" value="BRG-1 ASSOCIATED FACTOR 250 BAF250"/>
    <property type="match status" value="1"/>
</dbReference>
<feature type="compositionally biased region" description="Pro residues" evidence="4">
    <location>
        <begin position="1186"/>
        <end position="1211"/>
    </location>
</feature>
<feature type="compositionally biased region" description="Low complexity" evidence="4">
    <location>
        <begin position="230"/>
        <end position="321"/>
    </location>
</feature>
<feature type="compositionally biased region" description="Basic and acidic residues" evidence="4">
    <location>
        <begin position="571"/>
        <end position="582"/>
    </location>
</feature>
<dbReference type="Proteomes" id="UP000014760">
    <property type="component" value="Unassembled WGS sequence"/>
</dbReference>
<dbReference type="InterPro" id="IPR021906">
    <property type="entry name" value="BAF250/Osa"/>
</dbReference>
<dbReference type="HOGENOM" id="CLU_228071_0_0_1"/>
<dbReference type="GO" id="GO:0006357">
    <property type="term" value="P:regulation of transcription by RNA polymerase II"/>
    <property type="evidence" value="ECO:0007669"/>
    <property type="project" value="TreeGrafter"/>
</dbReference>
<feature type="compositionally biased region" description="Low complexity" evidence="4">
    <location>
        <begin position="1044"/>
        <end position="1053"/>
    </location>
</feature>
<dbReference type="OMA" id="CRPIDMD"/>
<feature type="region of interest" description="Disordered" evidence="4">
    <location>
        <begin position="430"/>
        <end position="628"/>
    </location>
</feature>
<keyword evidence="3" id="KW-0539">Nucleus</keyword>
<reference evidence="7" key="3">
    <citation type="submission" date="2015-06" db="UniProtKB">
        <authorList>
            <consortium name="EnsemblMetazoa"/>
        </authorList>
    </citation>
    <scope>IDENTIFICATION</scope>
</reference>
<feature type="region of interest" description="Disordered" evidence="4">
    <location>
        <begin position="1664"/>
        <end position="1696"/>
    </location>
</feature>
<feature type="compositionally biased region" description="Low complexity" evidence="4">
    <location>
        <begin position="1264"/>
        <end position="1284"/>
    </location>
</feature>
<proteinExistence type="predicted"/>
<dbReference type="Pfam" id="PF01388">
    <property type="entry name" value="ARID"/>
    <property type="match status" value="1"/>
</dbReference>
<feature type="compositionally biased region" description="Low complexity" evidence="4">
    <location>
        <begin position="928"/>
        <end position="938"/>
    </location>
</feature>
<dbReference type="PROSITE" id="PS51011">
    <property type="entry name" value="ARID"/>
    <property type="match status" value="1"/>
</dbReference>
<dbReference type="GO" id="GO:0035060">
    <property type="term" value="C:brahma complex"/>
    <property type="evidence" value="ECO:0007669"/>
    <property type="project" value="InterPro"/>
</dbReference>
<feature type="compositionally biased region" description="Low complexity" evidence="4">
    <location>
        <begin position="1844"/>
        <end position="1870"/>
    </location>
</feature>
<evidence type="ECO:0000256" key="4">
    <source>
        <dbReference type="SAM" id="MobiDB-lite"/>
    </source>
</evidence>